<keyword evidence="4" id="KW-1185">Reference proteome</keyword>
<sequence length="233" mass="24879">MSNLKFAPGETTVRAAAFSPSVTMFWLKTEIAATNTRVVTRAPNTLLGVIPLGYRDNAYPLSNVASAGVDVKFSLGRGLFGLFLAFVAFGLIDNPLGWILLLVAVSMVLNAVNATLTIQNNGGAVSGVRVSVLERAKLEQLRDDINNVLFTDQAGLRHGEMMDTSRAALQAQQAQAAMMAQQQWAQPPVPQPGAHQQNAQPSVPQPGPQQQWAQPAVPQPPVPQPGNQQPGNQ</sequence>
<feature type="region of interest" description="Disordered" evidence="1">
    <location>
        <begin position="179"/>
        <end position="233"/>
    </location>
</feature>
<evidence type="ECO:0000256" key="2">
    <source>
        <dbReference type="SAM" id="Phobius"/>
    </source>
</evidence>
<keyword evidence="2" id="KW-1133">Transmembrane helix</keyword>
<reference evidence="3 4" key="1">
    <citation type="submission" date="2020-07" db="EMBL/GenBank/DDBJ databases">
        <title>MOT database genomes.</title>
        <authorList>
            <person name="Joseph S."/>
            <person name="Aduse-Opoku J."/>
            <person name="Hashim A."/>
            <person name="Wade W."/>
            <person name="Curtis M."/>
        </authorList>
    </citation>
    <scope>NUCLEOTIDE SEQUENCE [LARGE SCALE GENOMIC DNA]</scope>
    <source>
        <strain evidence="3 4">DSM 100099</strain>
    </source>
</reference>
<comment type="caution">
    <text evidence="3">The sequence shown here is derived from an EMBL/GenBank/DDBJ whole genome shotgun (WGS) entry which is preliminary data.</text>
</comment>
<dbReference type="EMBL" id="JACBYE010000059">
    <property type="protein sequence ID" value="NYS95170.1"/>
    <property type="molecule type" value="Genomic_DNA"/>
</dbReference>
<keyword evidence="2" id="KW-0472">Membrane</keyword>
<name>A0A853EXP7_9MICO</name>
<dbReference type="RefSeq" id="WP_179914382.1">
    <property type="nucleotide sequence ID" value="NZ_JACBYE010000059.1"/>
</dbReference>
<dbReference type="AlphaFoldDB" id="A0A853EXP7"/>
<evidence type="ECO:0000313" key="3">
    <source>
        <dbReference type="EMBL" id="NYS95170.1"/>
    </source>
</evidence>
<organism evidence="3 4">
    <name type="scientific">Sanguibacter inulinus</name>
    <dbReference type="NCBI Taxonomy" id="60922"/>
    <lineage>
        <taxon>Bacteria</taxon>
        <taxon>Bacillati</taxon>
        <taxon>Actinomycetota</taxon>
        <taxon>Actinomycetes</taxon>
        <taxon>Micrococcales</taxon>
        <taxon>Sanguibacteraceae</taxon>
        <taxon>Sanguibacter</taxon>
    </lineage>
</organism>
<gene>
    <name evidence="3" type="ORF">HZZ10_16770</name>
</gene>
<dbReference type="Proteomes" id="UP000561011">
    <property type="component" value="Unassembled WGS sequence"/>
</dbReference>
<feature type="transmembrane region" description="Helical" evidence="2">
    <location>
        <begin position="98"/>
        <end position="116"/>
    </location>
</feature>
<protein>
    <submittedName>
        <fullName evidence="3">Uncharacterized protein</fullName>
    </submittedName>
</protein>
<accession>A0A853EXP7</accession>
<evidence type="ECO:0000256" key="1">
    <source>
        <dbReference type="SAM" id="MobiDB-lite"/>
    </source>
</evidence>
<proteinExistence type="predicted"/>
<evidence type="ECO:0000313" key="4">
    <source>
        <dbReference type="Proteomes" id="UP000561011"/>
    </source>
</evidence>
<feature type="transmembrane region" description="Helical" evidence="2">
    <location>
        <begin position="75"/>
        <end position="92"/>
    </location>
</feature>
<keyword evidence="2" id="KW-0812">Transmembrane</keyword>